<keyword evidence="5" id="KW-1185">Reference proteome</keyword>
<accession>A0ABQ9L6D6</accession>
<dbReference type="EMBL" id="JARPOI010000014">
    <property type="protein sequence ID" value="KAJ9159893.1"/>
    <property type="molecule type" value="Genomic_DNA"/>
</dbReference>
<gene>
    <name evidence="4" type="ORF">P3X46_025347</name>
</gene>
<keyword evidence="1" id="KW-0479">Metal-binding</keyword>
<dbReference type="SUPFAM" id="SSF57756">
    <property type="entry name" value="Retrovirus zinc finger-like domains"/>
    <property type="match status" value="1"/>
</dbReference>
<dbReference type="SMART" id="SM00343">
    <property type="entry name" value="ZnF_C2HC"/>
    <property type="match status" value="1"/>
</dbReference>
<sequence length="206" mass="23613">MRGLRRSARLIGAPFKNEGIGVLPANPIARERASSIERRERSPRRSFKVSRETSNAPKMLADARRGSHKSTREFKVVEFEQLRQTASISMDEHTDKFVDLLQYKAKKYTHRLHSKYSLLILATETHNFHALINAARKMKKNKSYNRIKSSLGMGSEYSSSSNTYGCVRCGKPHQEPYKFGTSECYRCGQEGHKLRECPNMERLASQ</sequence>
<dbReference type="Gene3D" id="4.10.60.10">
    <property type="entry name" value="Zinc finger, CCHC-type"/>
    <property type="match status" value="1"/>
</dbReference>
<evidence type="ECO:0000313" key="4">
    <source>
        <dbReference type="EMBL" id="KAJ9159893.1"/>
    </source>
</evidence>
<protein>
    <recommendedName>
        <fullName evidence="3">CCHC-type domain-containing protein</fullName>
    </recommendedName>
</protein>
<organism evidence="4 5">
    <name type="scientific">Hevea brasiliensis</name>
    <name type="common">Para rubber tree</name>
    <name type="synonym">Siphonia brasiliensis</name>
    <dbReference type="NCBI Taxonomy" id="3981"/>
    <lineage>
        <taxon>Eukaryota</taxon>
        <taxon>Viridiplantae</taxon>
        <taxon>Streptophyta</taxon>
        <taxon>Embryophyta</taxon>
        <taxon>Tracheophyta</taxon>
        <taxon>Spermatophyta</taxon>
        <taxon>Magnoliopsida</taxon>
        <taxon>eudicotyledons</taxon>
        <taxon>Gunneridae</taxon>
        <taxon>Pentapetalae</taxon>
        <taxon>rosids</taxon>
        <taxon>fabids</taxon>
        <taxon>Malpighiales</taxon>
        <taxon>Euphorbiaceae</taxon>
        <taxon>Crotonoideae</taxon>
        <taxon>Micrandreae</taxon>
        <taxon>Hevea</taxon>
    </lineage>
</organism>
<name>A0ABQ9L6D6_HEVBR</name>
<evidence type="ECO:0000256" key="2">
    <source>
        <dbReference type="SAM" id="MobiDB-lite"/>
    </source>
</evidence>
<feature type="region of interest" description="Disordered" evidence="2">
    <location>
        <begin position="33"/>
        <end position="67"/>
    </location>
</feature>
<dbReference type="PROSITE" id="PS50158">
    <property type="entry name" value="ZF_CCHC"/>
    <property type="match status" value="1"/>
</dbReference>
<reference evidence="4" key="1">
    <citation type="journal article" date="2023" name="Plant Biotechnol. J.">
        <title>Chromosome-level wild Hevea brasiliensis genome provides new tools for genomic-assisted breeding and valuable loci to elevate rubber yield.</title>
        <authorList>
            <person name="Cheng H."/>
            <person name="Song X."/>
            <person name="Hu Y."/>
            <person name="Wu T."/>
            <person name="Yang Q."/>
            <person name="An Z."/>
            <person name="Feng S."/>
            <person name="Deng Z."/>
            <person name="Wu W."/>
            <person name="Zeng X."/>
            <person name="Tu M."/>
            <person name="Wang X."/>
            <person name="Huang H."/>
        </authorList>
    </citation>
    <scope>NUCLEOTIDE SEQUENCE</scope>
    <source>
        <strain evidence="4">MT/VB/25A 57/8</strain>
    </source>
</reference>
<dbReference type="InterPro" id="IPR001878">
    <property type="entry name" value="Znf_CCHC"/>
</dbReference>
<dbReference type="Pfam" id="PF00098">
    <property type="entry name" value="zf-CCHC"/>
    <property type="match status" value="1"/>
</dbReference>
<evidence type="ECO:0000259" key="3">
    <source>
        <dbReference type="PROSITE" id="PS50158"/>
    </source>
</evidence>
<evidence type="ECO:0000313" key="5">
    <source>
        <dbReference type="Proteomes" id="UP001174677"/>
    </source>
</evidence>
<keyword evidence="1" id="KW-0862">Zinc</keyword>
<keyword evidence="1" id="KW-0863">Zinc-finger</keyword>
<comment type="caution">
    <text evidence="4">The sequence shown here is derived from an EMBL/GenBank/DDBJ whole genome shotgun (WGS) entry which is preliminary data.</text>
</comment>
<dbReference type="InterPro" id="IPR036875">
    <property type="entry name" value="Znf_CCHC_sf"/>
</dbReference>
<feature type="domain" description="CCHC-type" evidence="3">
    <location>
        <begin position="184"/>
        <end position="199"/>
    </location>
</feature>
<proteinExistence type="predicted"/>
<evidence type="ECO:0000256" key="1">
    <source>
        <dbReference type="PROSITE-ProRule" id="PRU00047"/>
    </source>
</evidence>
<dbReference type="Proteomes" id="UP001174677">
    <property type="component" value="Chromosome 14"/>
</dbReference>